<evidence type="ECO:0000256" key="6">
    <source>
        <dbReference type="ARBA" id="ARBA00023125"/>
    </source>
</evidence>
<dbReference type="InterPro" id="IPR041445">
    <property type="entry name" value="AAA_lid_4"/>
</dbReference>
<feature type="binding site" evidence="9">
    <location>
        <begin position="129"/>
        <end position="131"/>
    </location>
    <ligand>
        <name>ATP</name>
        <dbReference type="ChEBI" id="CHEBI:30616"/>
    </ligand>
</feature>
<dbReference type="InterPro" id="IPR008824">
    <property type="entry name" value="RuvB-like_N"/>
</dbReference>
<evidence type="ECO:0000256" key="3">
    <source>
        <dbReference type="ARBA" id="ARBA00022763"/>
    </source>
</evidence>
<dbReference type="GO" id="GO:0006310">
    <property type="term" value="P:DNA recombination"/>
    <property type="evidence" value="ECO:0007669"/>
    <property type="project" value="UniProtKB-UniRule"/>
</dbReference>
<gene>
    <name evidence="9 11" type="primary">ruvB</name>
    <name evidence="11" type="ORF">ENN47_00020</name>
</gene>
<dbReference type="SUPFAM" id="SSF52540">
    <property type="entry name" value="P-loop containing nucleoside triphosphate hydrolases"/>
    <property type="match status" value="1"/>
</dbReference>
<dbReference type="InterPro" id="IPR003593">
    <property type="entry name" value="AAA+_ATPase"/>
</dbReference>
<dbReference type="Pfam" id="PF05496">
    <property type="entry name" value="RuvB_N"/>
    <property type="match status" value="1"/>
</dbReference>
<dbReference type="InterPro" id="IPR036390">
    <property type="entry name" value="WH_DNA-bd_sf"/>
</dbReference>
<comment type="domain">
    <text evidence="9">Has 3 domains, the large (RuvB-L) and small ATPase (RuvB-S) domains and the C-terminal head (RuvB-H) domain. The head domain binds DNA, while the ATPase domains jointly bind ATP, ADP or are empty depending on the state of the subunit in the translocation cycle. During a single DNA translocation step the structure of each domain remains the same, but their relative positions change.</text>
</comment>
<sequence length="349" mass="38986">MEEERFLTPGEVREDNSIKSLRPKNLKEYIGQSQIRRRLRIAIEAARVRHEALDHVLLAGPPGLGKTTLAHIIANELGSEIYVTSGPVIEKQGDLAAILTGLERDDVLFIDEIHRLNRNVEEILYSAMEDFQLDIMIGKGPSARSIRLDLNPFTLVGATTRSGFIGAPLRNRFGMILEMEFYPDKDLKQIIIRSATLLGTSIRDDAALLLARRSRGTPRIANRLLRRVRDIVTVEGENEITVNTVESAMTLLSIDEEGLDSMDKRLLGVLIESYNGGPAGVKAIAASIGIEPETISEVYEPFLLQSGFLVRTNRGRMVTEKAYRHLGLPLEGKISTLWNYVDQRDEAEE</sequence>
<comment type="similarity">
    <text evidence="9">Belongs to the RuvB family.</text>
</comment>
<keyword evidence="11" id="KW-0347">Helicase</keyword>
<comment type="subcellular location">
    <subcellularLocation>
        <location evidence="9">Cytoplasm</location>
    </subcellularLocation>
</comment>
<dbReference type="Gene3D" id="3.40.50.300">
    <property type="entry name" value="P-loop containing nucleotide triphosphate hydrolases"/>
    <property type="match status" value="1"/>
</dbReference>
<feature type="domain" description="AAA+ ATPase" evidence="10">
    <location>
        <begin position="52"/>
        <end position="183"/>
    </location>
</feature>
<dbReference type="GO" id="GO:0009378">
    <property type="term" value="F:four-way junction helicase activity"/>
    <property type="evidence" value="ECO:0007669"/>
    <property type="project" value="InterPro"/>
</dbReference>
<dbReference type="CDD" id="cd00009">
    <property type="entry name" value="AAA"/>
    <property type="match status" value="1"/>
</dbReference>
<evidence type="ECO:0000256" key="2">
    <source>
        <dbReference type="ARBA" id="ARBA00022741"/>
    </source>
</evidence>
<feature type="binding site" evidence="9">
    <location>
        <position position="172"/>
    </location>
    <ligand>
        <name>ATP</name>
        <dbReference type="ChEBI" id="CHEBI:30616"/>
    </ligand>
</feature>
<feature type="binding site" evidence="9">
    <location>
        <position position="68"/>
    </location>
    <ligand>
        <name>ATP</name>
        <dbReference type="ChEBI" id="CHEBI:30616"/>
    </ligand>
</feature>
<comment type="caution">
    <text evidence="9">Lacks conserved residue(s) required for the propagation of feature annotation.</text>
</comment>
<feature type="binding site" evidence="9">
    <location>
        <position position="219"/>
    </location>
    <ligand>
        <name>ATP</name>
        <dbReference type="ChEBI" id="CHEBI:30616"/>
    </ligand>
</feature>
<evidence type="ECO:0000256" key="1">
    <source>
        <dbReference type="ARBA" id="ARBA00022490"/>
    </source>
</evidence>
<evidence type="ECO:0000256" key="5">
    <source>
        <dbReference type="ARBA" id="ARBA00022840"/>
    </source>
</evidence>
<protein>
    <recommendedName>
        <fullName evidence="9">Holliday junction branch migration complex subunit RuvB</fullName>
        <ecNumber evidence="9">3.6.4.-</ecNumber>
    </recommendedName>
</protein>
<dbReference type="GO" id="GO:0016787">
    <property type="term" value="F:hydrolase activity"/>
    <property type="evidence" value="ECO:0007669"/>
    <property type="project" value="UniProtKB-KW"/>
</dbReference>
<feature type="binding site" evidence="9">
    <location>
        <position position="63"/>
    </location>
    <ligand>
        <name>ATP</name>
        <dbReference type="ChEBI" id="CHEBI:30616"/>
    </ligand>
</feature>
<comment type="subunit">
    <text evidence="9">Homohexamer. Forms an RuvA(8)-RuvB(12)-Holliday junction (HJ) complex. HJ DNA is sandwiched between 2 RuvA tetramers; dsDNA enters through RuvA and exits via RuvB. An RuvB hexamer assembles on each DNA strand where it exits the tetramer. Each RuvB hexamer is contacted by two RuvA subunits (via domain III) on 2 adjacent RuvB subunits; this complex drives branch migration. In the full resolvosome a probable DNA-RuvA(4)-RuvB(12)-RuvC(2) complex forms which resolves the HJ.</text>
</comment>
<feature type="binding site" evidence="9">
    <location>
        <position position="67"/>
    </location>
    <ligand>
        <name>Mg(2+)</name>
        <dbReference type="ChEBI" id="CHEBI:18420"/>
    </ligand>
</feature>
<dbReference type="GO" id="GO:0005737">
    <property type="term" value="C:cytoplasm"/>
    <property type="evidence" value="ECO:0007669"/>
    <property type="project" value="UniProtKB-SubCell"/>
</dbReference>
<dbReference type="InterPro" id="IPR004605">
    <property type="entry name" value="DNA_helicase_Holl-junc_RuvB"/>
</dbReference>
<keyword evidence="7 9" id="KW-0233">DNA recombination</keyword>
<dbReference type="Gene3D" id="1.10.10.10">
    <property type="entry name" value="Winged helix-like DNA-binding domain superfamily/Winged helix DNA-binding domain"/>
    <property type="match status" value="1"/>
</dbReference>
<keyword evidence="4 9" id="KW-0378">Hydrolase</keyword>
<feature type="binding site" evidence="9">
    <location>
        <position position="67"/>
    </location>
    <ligand>
        <name>ATP</name>
        <dbReference type="ChEBI" id="CHEBI:30616"/>
    </ligand>
</feature>
<evidence type="ECO:0000256" key="4">
    <source>
        <dbReference type="ARBA" id="ARBA00022801"/>
    </source>
</evidence>
<keyword evidence="8 9" id="KW-0234">DNA repair</keyword>
<dbReference type="GO" id="GO:0000400">
    <property type="term" value="F:four-way junction DNA binding"/>
    <property type="evidence" value="ECO:0007669"/>
    <property type="project" value="UniProtKB-UniRule"/>
</dbReference>
<evidence type="ECO:0000313" key="11">
    <source>
        <dbReference type="EMBL" id="HDP76575.1"/>
    </source>
</evidence>
<dbReference type="GO" id="GO:0048476">
    <property type="term" value="C:Holliday junction resolvase complex"/>
    <property type="evidence" value="ECO:0007669"/>
    <property type="project" value="UniProtKB-UniRule"/>
</dbReference>
<dbReference type="NCBIfam" id="NF000868">
    <property type="entry name" value="PRK00080.1"/>
    <property type="match status" value="1"/>
</dbReference>
<keyword evidence="2 9" id="KW-0547">Nucleotide-binding</keyword>
<reference evidence="11" key="1">
    <citation type="journal article" date="2020" name="mSystems">
        <title>Genome- and Community-Level Interaction Insights into Carbon Utilization and Element Cycling Functions of Hydrothermarchaeota in Hydrothermal Sediment.</title>
        <authorList>
            <person name="Zhou Z."/>
            <person name="Liu Y."/>
            <person name="Xu W."/>
            <person name="Pan J."/>
            <person name="Luo Z.H."/>
            <person name="Li M."/>
        </authorList>
    </citation>
    <scope>NUCLEOTIDE SEQUENCE [LARGE SCALE GENOMIC DNA]</scope>
    <source>
        <strain evidence="11">SpSt-1179</strain>
    </source>
</reference>
<dbReference type="GO" id="GO:0005524">
    <property type="term" value="F:ATP binding"/>
    <property type="evidence" value="ECO:0007669"/>
    <property type="project" value="UniProtKB-UniRule"/>
</dbReference>
<feature type="binding site" evidence="9">
    <location>
        <position position="66"/>
    </location>
    <ligand>
        <name>ATP</name>
        <dbReference type="ChEBI" id="CHEBI:30616"/>
    </ligand>
</feature>
<dbReference type="PANTHER" id="PTHR42848">
    <property type="match status" value="1"/>
</dbReference>
<comment type="caution">
    <text evidence="11">The sequence shown here is derived from an EMBL/GenBank/DDBJ whole genome shotgun (WGS) entry which is preliminary data.</text>
</comment>
<dbReference type="NCBIfam" id="TIGR00635">
    <property type="entry name" value="ruvB"/>
    <property type="match status" value="1"/>
</dbReference>
<feature type="binding site" evidence="9">
    <location>
        <position position="22"/>
    </location>
    <ligand>
        <name>ATP</name>
        <dbReference type="ChEBI" id="CHEBI:30616"/>
    </ligand>
</feature>
<dbReference type="Pfam" id="PF05491">
    <property type="entry name" value="WHD_RuvB"/>
    <property type="match status" value="1"/>
</dbReference>
<dbReference type="InterPro" id="IPR008823">
    <property type="entry name" value="RuvB_wg_C"/>
</dbReference>
<dbReference type="InterPro" id="IPR036388">
    <property type="entry name" value="WH-like_DNA-bd_sf"/>
</dbReference>
<dbReference type="EC" id="3.6.4.-" evidence="9"/>
<dbReference type="SMART" id="SM00382">
    <property type="entry name" value="AAA"/>
    <property type="match status" value="1"/>
</dbReference>
<feature type="binding site" evidence="9">
    <location>
        <position position="182"/>
    </location>
    <ligand>
        <name>ATP</name>
        <dbReference type="ChEBI" id="CHEBI:30616"/>
    </ligand>
</feature>
<evidence type="ECO:0000256" key="7">
    <source>
        <dbReference type="ARBA" id="ARBA00023172"/>
    </source>
</evidence>
<dbReference type="PANTHER" id="PTHR42848:SF1">
    <property type="entry name" value="HOLLIDAY JUNCTION BRANCH MIGRATION COMPLEX SUBUNIT RUVB"/>
    <property type="match status" value="1"/>
</dbReference>
<dbReference type="AlphaFoldDB" id="A0A7C1CTN4"/>
<dbReference type="EMBL" id="DSBT01000001">
    <property type="protein sequence ID" value="HDP76575.1"/>
    <property type="molecule type" value="Genomic_DNA"/>
</dbReference>
<feature type="region of interest" description="Small ATPAse domain (RuvB-S)" evidence="9">
    <location>
        <begin position="183"/>
        <end position="253"/>
    </location>
</feature>
<feature type="binding site" evidence="9">
    <location>
        <position position="316"/>
    </location>
    <ligand>
        <name>DNA</name>
        <dbReference type="ChEBI" id="CHEBI:16991"/>
    </ligand>
</feature>
<keyword evidence="3 9" id="KW-0227">DNA damage</keyword>
<dbReference type="Gene3D" id="1.10.8.60">
    <property type="match status" value="1"/>
</dbReference>
<proteinExistence type="inferred from homology"/>
<keyword evidence="5 9" id="KW-0067">ATP-binding</keyword>
<comment type="catalytic activity">
    <reaction evidence="9">
        <text>ATP + H2O = ADP + phosphate + H(+)</text>
        <dbReference type="Rhea" id="RHEA:13065"/>
        <dbReference type="ChEBI" id="CHEBI:15377"/>
        <dbReference type="ChEBI" id="CHEBI:15378"/>
        <dbReference type="ChEBI" id="CHEBI:30616"/>
        <dbReference type="ChEBI" id="CHEBI:43474"/>
        <dbReference type="ChEBI" id="CHEBI:456216"/>
    </reaction>
</comment>
<keyword evidence="6 9" id="KW-0238">DNA-binding</keyword>
<dbReference type="Pfam" id="PF17864">
    <property type="entry name" value="AAA_lid_4"/>
    <property type="match status" value="1"/>
</dbReference>
<organism evidence="11">
    <name type="scientific">Mesotoga infera</name>
    <dbReference type="NCBI Taxonomy" id="1236046"/>
    <lineage>
        <taxon>Bacteria</taxon>
        <taxon>Thermotogati</taxon>
        <taxon>Thermotogota</taxon>
        <taxon>Thermotogae</taxon>
        <taxon>Kosmotogales</taxon>
        <taxon>Kosmotogaceae</taxon>
        <taxon>Mesotoga</taxon>
    </lineage>
</organism>
<dbReference type="InterPro" id="IPR027417">
    <property type="entry name" value="P-loop_NTPase"/>
</dbReference>
<dbReference type="Proteomes" id="UP000886198">
    <property type="component" value="Unassembled WGS sequence"/>
</dbReference>
<dbReference type="SUPFAM" id="SSF46785">
    <property type="entry name" value="Winged helix' DNA-binding domain"/>
    <property type="match status" value="1"/>
</dbReference>
<evidence type="ECO:0000256" key="9">
    <source>
        <dbReference type="HAMAP-Rule" id="MF_00016"/>
    </source>
</evidence>
<feature type="binding site" evidence="9">
    <location>
        <position position="21"/>
    </location>
    <ligand>
        <name>ATP</name>
        <dbReference type="ChEBI" id="CHEBI:30616"/>
    </ligand>
</feature>
<comment type="function">
    <text evidence="9">The RuvA-RuvB-RuvC complex processes Holliday junction (HJ) DNA during genetic recombination and DNA repair, while the RuvA-RuvB complex plays an important role in the rescue of blocked DNA replication forks via replication fork reversal (RFR). RuvA specifically binds to HJ cruciform DNA, conferring on it an open structure. The RuvB hexamer acts as an ATP-dependent pump, pulling dsDNA into and through the RuvAB complex. RuvB forms 2 homohexamers on either side of HJ DNA bound by 1 or 2 RuvA tetramers; 4 subunits per hexamer contact DNA at a time. Coordinated motions by a converter formed by DNA-disengaged RuvB subunits stimulates ATP hydrolysis and nucleotide exchange. Immobilization of the converter enables RuvB to convert the ATP-contained energy into a lever motion, pulling 2 nucleotides of DNA out of the RuvA tetramer per ATP hydrolyzed, thus driving DNA branch migration. The RuvB motors rotate together with the DNA substrate, which together with the progressing nucleotide cycle form the mechanistic basis for DNA recombination by continuous HJ branch migration. Branch migration allows RuvC to scan DNA until it finds its consensus sequence, where it cleaves and resolves cruciform DNA.</text>
</comment>
<dbReference type="GO" id="GO:0006281">
    <property type="term" value="P:DNA repair"/>
    <property type="evidence" value="ECO:0007669"/>
    <property type="project" value="UniProtKB-UniRule"/>
</dbReference>
<feature type="region of interest" description="Head domain (RuvB-H)" evidence="9">
    <location>
        <begin position="256"/>
        <end position="349"/>
    </location>
</feature>
<name>A0A7C1CTN4_9BACT</name>
<evidence type="ECO:0000259" key="10">
    <source>
        <dbReference type="SMART" id="SM00382"/>
    </source>
</evidence>
<keyword evidence="1 9" id="KW-0963">Cytoplasm</keyword>
<dbReference type="HAMAP" id="MF_00016">
    <property type="entry name" value="DNA_HJ_migration_RuvB"/>
    <property type="match status" value="1"/>
</dbReference>
<accession>A0A7C1CTN4</accession>
<feature type="binding site" evidence="9">
    <location>
        <position position="311"/>
    </location>
    <ligand>
        <name>DNA</name>
        <dbReference type="ChEBI" id="CHEBI:16991"/>
    </ligand>
</feature>
<evidence type="ECO:0000256" key="8">
    <source>
        <dbReference type="ARBA" id="ARBA00023204"/>
    </source>
</evidence>